<proteinExistence type="predicted"/>
<organism evidence="1 2">
    <name type="scientific">Chryseobacterium tructae</name>
    <dbReference type="NCBI Taxonomy" id="1037380"/>
    <lineage>
        <taxon>Bacteria</taxon>
        <taxon>Pseudomonadati</taxon>
        <taxon>Bacteroidota</taxon>
        <taxon>Flavobacteriia</taxon>
        <taxon>Flavobacteriales</taxon>
        <taxon>Weeksellaceae</taxon>
        <taxon>Chryseobacterium group</taxon>
        <taxon>Chryseobacterium</taxon>
    </lineage>
</organism>
<accession>A0ABV7Y368</accession>
<protein>
    <submittedName>
        <fullName evidence="1">Uncharacterized protein</fullName>
    </submittedName>
</protein>
<dbReference type="RefSeq" id="WP_290301177.1">
    <property type="nucleotide sequence ID" value="NZ_JAUFQR010000001.1"/>
</dbReference>
<keyword evidence="2" id="KW-1185">Reference proteome</keyword>
<evidence type="ECO:0000313" key="2">
    <source>
        <dbReference type="Proteomes" id="UP001595735"/>
    </source>
</evidence>
<name>A0ABV7Y368_9FLAO</name>
<evidence type="ECO:0000313" key="1">
    <source>
        <dbReference type="EMBL" id="MFC3759093.1"/>
    </source>
</evidence>
<comment type="caution">
    <text evidence="1">The sequence shown here is derived from an EMBL/GenBank/DDBJ whole genome shotgun (WGS) entry which is preliminary data.</text>
</comment>
<dbReference type="Proteomes" id="UP001595735">
    <property type="component" value="Unassembled WGS sequence"/>
</dbReference>
<sequence>MHITTDPIQKYKIFSEEDLQGIDPTQESTVEVYAGHITWNIDELNGNLVLRGSNCHFPNLVKVKGSLSVDAENCSLPQLKTVDENFTLHCQAEIDQLETVKGHFKCIIDFNFENLKNIGGSISLKKAKVFAGNQKLEKRNDVILIYHQHEADQLPENGMFNVDIFGDDIVVQNREIYGKINVLGKNVSFPNLEIVQSDLSIKCRDKDGFHFTHDFSRLKKMMGNINLEKTKAFFPLLVQSKNITLQNSSYVSLPLLERSGSIMVGMHSAANIPVLTEVNGYFNNYGSETCHLPELKKVTGLLNTNQTIAGNLTEVGDIIINRYVEGSFDKLKRITGKGPSHNVDLKSLEYLGRWGGHVIKPSYSFPALKRIKDYLYDKDEHMEYLADNVYFKINEWLYLTKNIFIISKNGFYFIEKCQHYSIRKFIAVLKLKYNSFQSFMIREYPKWENYETPLFAEILEKIDLLWDMVDPVAAEDFLHSKDRYFQALCFLYADAGIVMRHFQKTKISEKEIELVHHEYDEQRNKVQIKRINCYELYELDNIALRSLNSWNTERYSYVLKCSCSSTEKEHWHWIEKEYNGDALTAAASTFRIHENIIPHIKCLKRQGNILICELKKEITPQGFSRALTPAEYFGFLEVEI</sequence>
<dbReference type="EMBL" id="JBHRYO010000002">
    <property type="protein sequence ID" value="MFC3759093.1"/>
    <property type="molecule type" value="Genomic_DNA"/>
</dbReference>
<reference evidence="2" key="1">
    <citation type="journal article" date="2019" name="Int. J. Syst. Evol. Microbiol.">
        <title>The Global Catalogue of Microorganisms (GCM) 10K type strain sequencing project: providing services to taxonomists for standard genome sequencing and annotation.</title>
        <authorList>
            <consortium name="The Broad Institute Genomics Platform"/>
            <consortium name="The Broad Institute Genome Sequencing Center for Infectious Disease"/>
            <person name="Wu L."/>
            <person name="Ma J."/>
        </authorList>
    </citation>
    <scope>NUCLEOTIDE SEQUENCE [LARGE SCALE GENOMIC DNA]</scope>
    <source>
        <strain evidence="2">CECT 7798</strain>
    </source>
</reference>
<gene>
    <name evidence="1" type="ORF">ACFONJ_24340</name>
</gene>